<dbReference type="RefSeq" id="WP_280558674.1">
    <property type="nucleotide sequence ID" value="NZ_CP123488.1"/>
</dbReference>
<dbReference type="EMBL" id="CP123488">
    <property type="protein sequence ID" value="WGL58169.1"/>
    <property type="molecule type" value="Genomic_DNA"/>
</dbReference>
<dbReference type="InterPro" id="IPR017030">
    <property type="entry name" value="Vir_effector_SfrC"/>
</dbReference>
<evidence type="ECO:0000313" key="1">
    <source>
        <dbReference type="EMBL" id="WGL58169.1"/>
    </source>
</evidence>
<organism evidence="1 2">
    <name type="scientific">Kluyvera intermedia</name>
    <name type="common">Enterobacter intermedius</name>
    <dbReference type="NCBI Taxonomy" id="61648"/>
    <lineage>
        <taxon>Bacteria</taxon>
        <taxon>Pseudomonadati</taxon>
        <taxon>Pseudomonadota</taxon>
        <taxon>Gammaproteobacteria</taxon>
        <taxon>Enterobacterales</taxon>
        <taxon>Enterobacteriaceae</taxon>
        <taxon>Kluyvera</taxon>
    </lineage>
</organism>
<proteinExistence type="predicted"/>
<name>A0AA95G8T2_KLUIN</name>
<dbReference type="PIRSF" id="PIRSF034586">
    <property type="entry name" value="Vir_effector_SfrC"/>
    <property type="match status" value="1"/>
</dbReference>
<evidence type="ECO:0000313" key="2">
    <source>
        <dbReference type="Proteomes" id="UP001177527"/>
    </source>
</evidence>
<dbReference type="Proteomes" id="UP001177527">
    <property type="component" value="Chromosome"/>
</dbReference>
<gene>
    <name evidence="1" type="ORF">QBD33_10690</name>
</gene>
<protein>
    <submittedName>
        <fullName evidence="1">Virulence factor SrfC family protein</fullName>
    </submittedName>
</protein>
<reference evidence="1" key="1">
    <citation type="submission" date="2023-04" db="EMBL/GenBank/DDBJ databases">
        <title>APH(3)-Id, a novel chromosomal aminoglycoside phosphotransferase, identified from an environmental isolate of Kluyvera intermedia DW18.</title>
        <authorList>
            <person name="Sha Y."/>
        </authorList>
    </citation>
    <scope>NUCLEOTIDE SEQUENCE</scope>
    <source>
        <strain evidence="1">DW18</strain>
    </source>
</reference>
<accession>A0AA95G8T2</accession>
<dbReference type="AlphaFoldDB" id="A0AA95G8T2"/>
<sequence length="708" mass="79079">MTPLQNVIDWLAAARQSNPLLDDDADALLTRLLALDAQQASQLASSKLRPSIALFGHSQASKAHLLRTLCGNGDERLSVQAGSKTLDYFSHINPGHSLTQMAVRFSRTPATADDAFPLRLTLLSEAALVQLFIAHAWQRGDVRAPDATVIAQRLRGWQSLRQPQPVPGITPKEIAAIARFWRDTLPTSYQQIDDGLWYQFAQLLPSLDLTARARAWSLLWGEQQELTQQWLTLAHTLHQLGNRREVLAPLSLLVDAFTLPMDTFLMPGGESDDAVLVHPLSDDGYQNAVSIPVAGLALLTVELVLSTEHGVLDDVDIIDIPVPPASTDAPLWACKCRWLLDHYRQHQQPDIVLVCNATAQRAAIPSTAKALLRWVNETQPSQENKLPGLVWAITPQDDRFIHKCHFDETVQQLVGKPGLHWGTLQALDHSSLQRLIEWLSQATQPALRQRRFAAMIAGYQQQLRTLCQPLLTRAERDTVQIETAIRELQTHASRHGELLESLLPELAAFEALCQVQQQQEEKVSGLFNDSVDLFAVQEAPQYHALSHQDPGSLAYTMWCKHLRQWSRQPHAQLTSATQQQLVLTLITASQRLALAQLLRRVSAEQHAGAAQLRATLGNFINWLGYAELPIAQRPASRIAKGSTIFAQTSATSNARLTQLGEQPVHAASRYVYDWLVALYTRSTEPGEEINAWHLDKEVQRQLQELLRF</sequence>
<dbReference type="Pfam" id="PF10139">
    <property type="entry name" value="Virul_Fac"/>
    <property type="match status" value="2"/>
</dbReference>